<proteinExistence type="predicted"/>
<keyword evidence="1" id="KW-0479">Metal-binding</keyword>
<evidence type="ECO:0000259" key="2">
    <source>
        <dbReference type="PROSITE" id="PS50157"/>
    </source>
</evidence>
<feature type="non-terminal residue" evidence="3">
    <location>
        <position position="1"/>
    </location>
</feature>
<evidence type="ECO:0000256" key="1">
    <source>
        <dbReference type="PROSITE-ProRule" id="PRU00042"/>
    </source>
</evidence>
<name>A0A146KJ03_9EUKA</name>
<feature type="domain" description="C2H2-type" evidence="2">
    <location>
        <begin position="2"/>
        <end position="30"/>
    </location>
</feature>
<dbReference type="GO" id="GO:0008270">
    <property type="term" value="F:zinc ion binding"/>
    <property type="evidence" value="ECO:0007669"/>
    <property type="project" value="UniProtKB-KW"/>
</dbReference>
<keyword evidence="1" id="KW-0862">Zinc</keyword>
<accession>A0A146KJ03</accession>
<dbReference type="InterPro" id="IPR013087">
    <property type="entry name" value="Znf_C2H2_type"/>
</dbReference>
<keyword evidence="1" id="KW-0863">Zinc-finger</keyword>
<dbReference type="Pfam" id="PF00096">
    <property type="entry name" value="zf-C2H2"/>
    <property type="match status" value="1"/>
</dbReference>
<gene>
    <name evidence="3" type="ORF">TPC1_11840</name>
</gene>
<dbReference type="SMART" id="SM00355">
    <property type="entry name" value="ZnF_C2H2"/>
    <property type="match status" value="2"/>
</dbReference>
<dbReference type="AlphaFoldDB" id="A0A146KJ03"/>
<evidence type="ECO:0000313" key="3">
    <source>
        <dbReference type="EMBL" id="JAP95239.1"/>
    </source>
</evidence>
<dbReference type="EMBL" id="GDID01001367">
    <property type="protein sequence ID" value="JAP95239.1"/>
    <property type="molecule type" value="Transcribed_RNA"/>
</dbReference>
<dbReference type="PROSITE" id="PS00028">
    <property type="entry name" value="ZINC_FINGER_C2H2_1"/>
    <property type="match status" value="1"/>
</dbReference>
<reference evidence="3" key="1">
    <citation type="submission" date="2015-07" db="EMBL/GenBank/DDBJ databases">
        <title>Adaptation to a free-living lifestyle via gene acquisitions in the diplomonad Trepomonas sp. PC1.</title>
        <authorList>
            <person name="Xu F."/>
            <person name="Jerlstrom-Hultqvist J."/>
            <person name="Kolisko M."/>
            <person name="Simpson A.G.B."/>
            <person name="Roger A.J."/>
            <person name="Svard S.G."/>
            <person name="Andersson J.O."/>
        </authorList>
    </citation>
    <scope>NUCLEOTIDE SEQUENCE</scope>
    <source>
        <strain evidence="3">PC1</strain>
    </source>
</reference>
<dbReference type="PROSITE" id="PS50157">
    <property type="entry name" value="ZINC_FINGER_C2H2_2"/>
    <property type="match status" value="1"/>
</dbReference>
<protein>
    <submittedName>
        <fullName evidence="3">Zinc finger (C2H2 type) protein</fullName>
    </submittedName>
</protein>
<dbReference type="Gene3D" id="3.30.160.60">
    <property type="entry name" value="Classic Zinc Finger"/>
    <property type="match status" value="1"/>
</dbReference>
<sequence>SYFCAYCGKVCKQPRTLLRHQKSRHFRCQEQNTKQCRHIFDNLQALKQHYRRLHGGLQRVPHASTQCDSLDIIGMLGVTDMMKERQNKWLKQRTGKNYRYVEPNQEQPKSIEKID</sequence>
<organism evidence="3">
    <name type="scientific">Trepomonas sp. PC1</name>
    <dbReference type="NCBI Taxonomy" id="1076344"/>
    <lineage>
        <taxon>Eukaryota</taxon>
        <taxon>Metamonada</taxon>
        <taxon>Diplomonadida</taxon>
        <taxon>Hexamitidae</taxon>
        <taxon>Hexamitinae</taxon>
        <taxon>Trepomonas</taxon>
    </lineage>
</organism>